<dbReference type="InterPro" id="IPR050952">
    <property type="entry name" value="TRIM-NHL_E3_ligases"/>
</dbReference>
<evidence type="ECO:0000256" key="1">
    <source>
        <dbReference type="SAM" id="SignalP"/>
    </source>
</evidence>
<dbReference type="CDD" id="cd05819">
    <property type="entry name" value="NHL"/>
    <property type="match status" value="1"/>
</dbReference>
<gene>
    <name evidence="2" type="ORF">R2Q92_06555</name>
</gene>
<feature type="chain" id="PRO_5045883477" evidence="1">
    <location>
        <begin position="30"/>
        <end position="640"/>
    </location>
</feature>
<evidence type="ECO:0000313" key="3">
    <source>
        <dbReference type="Proteomes" id="UP001291912"/>
    </source>
</evidence>
<reference evidence="2 3" key="1">
    <citation type="submission" date="2023-10" db="EMBL/GenBank/DDBJ databases">
        <title>Microbacterium xanthum sp. nov., isolated from seaweed.</title>
        <authorList>
            <person name="Lee S.D."/>
        </authorList>
    </citation>
    <scope>NUCLEOTIDE SEQUENCE [LARGE SCALE GENOMIC DNA]</scope>
    <source>
        <strain evidence="2 3">KCTC 19124</strain>
    </source>
</reference>
<protein>
    <submittedName>
        <fullName evidence="2">NHL repeat-containing protein</fullName>
    </submittedName>
</protein>
<dbReference type="SUPFAM" id="SSF63829">
    <property type="entry name" value="Calcium-dependent phosphotriesterase"/>
    <property type="match status" value="1"/>
</dbReference>
<comment type="caution">
    <text evidence="2">The sequence shown here is derived from an EMBL/GenBank/DDBJ whole genome shotgun (WGS) entry which is preliminary data.</text>
</comment>
<dbReference type="RefSeq" id="WP_194424107.1">
    <property type="nucleotide sequence ID" value="NZ_BAAAPT010000001.1"/>
</dbReference>
<dbReference type="InterPro" id="IPR011042">
    <property type="entry name" value="6-blade_b-propeller_TolB-like"/>
</dbReference>
<dbReference type="PROSITE" id="PS51257">
    <property type="entry name" value="PROKAR_LIPOPROTEIN"/>
    <property type="match status" value="1"/>
</dbReference>
<dbReference type="EMBL" id="JAWJYN010000001">
    <property type="protein sequence ID" value="MDZ8161495.1"/>
    <property type="molecule type" value="Genomic_DNA"/>
</dbReference>
<dbReference type="Proteomes" id="UP001291912">
    <property type="component" value="Unassembled WGS sequence"/>
</dbReference>
<dbReference type="PANTHER" id="PTHR24104">
    <property type="entry name" value="E3 UBIQUITIN-PROTEIN LIGASE NHLRC1-RELATED"/>
    <property type="match status" value="1"/>
</dbReference>
<sequence>MGSRSARTRIVLSATAAIALALTACSATSDVEHADGGIHGRVDLVASGADTAGWEVTAWAIGAGAPIELGKTTADDGGAFTFDPMTVPDDRVLLVEAAHGGAERADLAVVTSSADVSEFTVNERTTVAAAYGLAQFFGRELPSGENPGLANATDMAANLADPVTGAYGELLLTSPNAYETQTLPAFTSLSNVVGACLVDRDVCHDVYAAAGVDDTASMASAIAAIARDPSAAAEEVFELSQLEQGDRPGLDAAPAAWTLALRFDGDGTDLAGPGNFAIDPDGNIWINNNYEYDADPQTPVCGSDQMFKFAPTGELLETYEGGGLSGSGYGIDFTSEGLLWFSNFGFAAAAPGCPEDEQPPHDSMSLFTYDGEPLSPDRGFTGGDLSWPQGIEVSANDDVWIASCGNDTVSLYPGGDPEQAVNISDLGLEQPFDVVDNGDHLFVSGVANNTVAVLDRDGTPIDGSPLTDPGFQNPMGLTTDTHGNVWVANSGTTTLPCPDRPADAEGAASVSLLSPDGTTVSGTFTGGGLTRPWGIATDGDGNVWVANFADQRLSAFCGTDSDTCPRGLQTGEAISPDDTGYAFDGFTRNTGVAVDPSGNVWVANNWENIPVQTNPGAHQIVAFVGAAAPLPVEPFASSAG</sequence>
<dbReference type="Gene3D" id="2.120.10.30">
    <property type="entry name" value="TolB, C-terminal domain"/>
    <property type="match status" value="2"/>
</dbReference>
<organism evidence="2 3">
    <name type="scientific">Microbacterium aquimaris</name>
    <dbReference type="NCBI Taxonomy" id="459816"/>
    <lineage>
        <taxon>Bacteria</taxon>
        <taxon>Bacillati</taxon>
        <taxon>Actinomycetota</taxon>
        <taxon>Actinomycetes</taxon>
        <taxon>Micrococcales</taxon>
        <taxon>Microbacteriaceae</taxon>
        <taxon>Microbacterium</taxon>
    </lineage>
</organism>
<feature type="signal peptide" evidence="1">
    <location>
        <begin position="1"/>
        <end position="29"/>
    </location>
</feature>
<accession>A0ABU5N608</accession>
<name>A0ABU5N608_9MICO</name>
<proteinExistence type="predicted"/>
<keyword evidence="1" id="KW-0732">Signal</keyword>
<keyword evidence="3" id="KW-1185">Reference proteome</keyword>
<evidence type="ECO:0000313" key="2">
    <source>
        <dbReference type="EMBL" id="MDZ8161495.1"/>
    </source>
</evidence>